<dbReference type="PANTHER" id="PTHR39473:SF1">
    <property type="entry name" value="DINB-LIKE DOMAIN-CONTAINING PROTEIN"/>
    <property type="match status" value="1"/>
</dbReference>
<keyword evidence="3" id="KW-1185">Reference proteome</keyword>
<protein>
    <submittedName>
        <fullName evidence="2">Uncharacterized protein</fullName>
    </submittedName>
</protein>
<dbReference type="Proteomes" id="UP000807716">
    <property type="component" value="Unassembled WGS sequence"/>
</dbReference>
<sequence length="365" mass="39445">MAFSVSSNSALHNSGSNNPLLHAAGGSNGHANHANGTSGHAPPPPLAVTNGHTTTSTVTSPTDTSKPTAPDFHVFHVADKALQDCVDLLEKIRKAVAQAEAEVAGAAGQPSSGLQQQHQQQQQQQQPQPQPQQQQQPQQQRQHLHSGNEQTKNKIGDNAMCSQAPQPVTIRAAAAAAPEPHVVLMEEHNSALASRKRLIGMYTRHSTLAGEGTIGKHVRHLADHYRLLLGTYPGCSEKEWRVDYDRRSRDVPMETDINVAIKVLKGLQDLVHEFDPSNLASNMTHRPGLNHPIALMATMDPQYAPVPCYSTLGRELWFCALHAVHHFAMVKVICGEFGMMDLAAGFGVAPSTLQHESAKKRLSAA</sequence>
<reference evidence="2" key="1">
    <citation type="journal article" date="2020" name="Fungal Divers.">
        <title>Resolving the Mortierellaceae phylogeny through synthesis of multi-gene phylogenetics and phylogenomics.</title>
        <authorList>
            <person name="Vandepol N."/>
            <person name="Liber J."/>
            <person name="Desiro A."/>
            <person name="Na H."/>
            <person name="Kennedy M."/>
            <person name="Barry K."/>
            <person name="Grigoriev I.V."/>
            <person name="Miller A.N."/>
            <person name="O'Donnell K."/>
            <person name="Stajich J.E."/>
            <person name="Bonito G."/>
        </authorList>
    </citation>
    <scope>NUCLEOTIDE SEQUENCE</scope>
    <source>
        <strain evidence="2">BC1065</strain>
    </source>
</reference>
<dbReference type="PANTHER" id="PTHR39473">
    <property type="match status" value="1"/>
</dbReference>
<evidence type="ECO:0000313" key="2">
    <source>
        <dbReference type="EMBL" id="KAG0266112.1"/>
    </source>
</evidence>
<dbReference type="EMBL" id="JAAAJB010000101">
    <property type="protein sequence ID" value="KAG0266112.1"/>
    <property type="molecule type" value="Genomic_DNA"/>
</dbReference>
<gene>
    <name evidence="2" type="ORF">DFQ27_000159</name>
</gene>
<feature type="compositionally biased region" description="Low complexity" evidence="1">
    <location>
        <begin position="53"/>
        <end position="67"/>
    </location>
</feature>
<dbReference type="OrthoDB" id="5564877at2759"/>
<evidence type="ECO:0000256" key="1">
    <source>
        <dbReference type="SAM" id="MobiDB-lite"/>
    </source>
</evidence>
<evidence type="ECO:0000313" key="3">
    <source>
        <dbReference type="Proteomes" id="UP000807716"/>
    </source>
</evidence>
<name>A0A9P6UA09_9FUNG</name>
<feature type="region of interest" description="Disordered" evidence="1">
    <location>
        <begin position="103"/>
        <end position="161"/>
    </location>
</feature>
<dbReference type="AlphaFoldDB" id="A0A9P6UA09"/>
<comment type="caution">
    <text evidence="2">The sequence shown here is derived from an EMBL/GenBank/DDBJ whole genome shotgun (WGS) entry which is preliminary data.</text>
</comment>
<dbReference type="SUPFAM" id="SSF81995">
    <property type="entry name" value="beta-sandwich domain of Sec23/24"/>
    <property type="match status" value="1"/>
</dbReference>
<accession>A0A9P6UA09</accession>
<feature type="region of interest" description="Disordered" evidence="1">
    <location>
        <begin position="1"/>
        <end position="67"/>
    </location>
</feature>
<feature type="compositionally biased region" description="Low complexity" evidence="1">
    <location>
        <begin position="103"/>
        <end position="141"/>
    </location>
</feature>
<feature type="compositionally biased region" description="Polar residues" evidence="1">
    <location>
        <begin position="1"/>
        <end position="19"/>
    </location>
</feature>
<organism evidence="2 3">
    <name type="scientific">Actinomortierella ambigua</name>
    <dbReference type="NCBI Taxonomy" id="1343610"/>
    <lineage>
        <taxon>Eukaryota</taxon>
        <taxon>Fungi</taxon>
        <taxon>Fungi incertae sedis</taxon>
        <taxon>Mucoromycota</taxon>
        <taxon>Mortierellomycotina</taxon>
        <taxon>Mortierellomycetes</taxon>
        <taxon>Mortierellales</taxon>
        <taxon>Mortierellaceae</taxon>
        <taxon>Actinomortierella</taxon>
    </lineage>
</organism>
<proteinExistence type="predicted"/>
<feature type="compositionally biased region" description="Low complexity" evidence="1">
    <location>
        <begin position="22"/>
        <end position="36"/>
    </location>
</feature>